<protein>
    <submittedName>
        <fullName evidence="2">Uncharacterized protein</fullName>
    </submittedName>
</protein>
<dbReference type="KEGG" id="ruf:TH63_00855"/>
<accession>A0A0H4VKU0</accession>
<dbReference type="RefSeq" id="WP_048919257.1">
    <property type="nucleotide sequence ID" value="NZ_CP010777.1"/>
</dbReference>
<feature type="signal peptide" evidence="1">
    <location>
        <begin position="1"/>
        <end position="21"/>
    </location>
</feature>
<name>A0A0H4VKU0_9BACT</name>
<organism evidence="2 3">
    <name type="scientific">Rufibacter radiotolerans</name>
    <dbReference type="NCBI Taxonomy" id="1379910"/>
    <lineage>
        <taxon>Bacteria</taxon>
        <taxon>Pseudomonadati</taxon>
        <taxon>Bacteroidota</taxon>
        <taxon>Cytophagia</taxon>
        <taxon>Cytophagales</taxon>
        <taxon>Hymenobacteraceae</taxon>
        <taxon>Rufibacter</taxon>
    </lineage>
</organism>
<keyword evidence="1" id="KW-0732">Signal</keyword>
<sequence length="179" mass="19731">MTRYFLILLFLFLGVIGTCPAQTTDTVAASTQEPSHRYLLLTKVGTAVRYRIYTGENITFQLVGEKQMRSGAVQGFRGNSFYVQGMEVPLKTVEKVRLRNHTGGRKVANFGGSFLKTAGAVFTLVGAINFFANADDRKDGLQTMGAAITLYGAGIGLHALRKGTYTLNSKWQLKIMEMY</sequence>
<dbReference type="EMBL" id="CP010777">
    <property type="protein sequence ID" value="AKQ44507.1"/>
    <property type="molecule type" value="Genomic_DNA"/>
</dbReference>
<evidence type="ECO:0000256" key="1">
    <source>
        <dbReference type="SAM" id="SignalP"/>
    </source>
</evidence>
<dbReference type="Proteomes" id="UP000036458">
    <property type="component" value="Chromosome"/>
</dbReference>
<dbReference type="PATRIC" id="fig|1379910.4.peg.179"/>
<proteinExistence type="predicted"/>
<keyword evidence="3" id="KW-1185">Reference proteome</keyword>
<dbReference type="AlphaFoldDB" id="A0A0H4VKU0"/>
<reference evidence="2 3" key="1">
    <citation type="submission" date="2015-01" db="EMBL/GenBank/DDBJ databases">
        <title>Rufibacter sp./DG31D/ whole genome sequencing.</title>
        <authorList>
            <person name="Kim M.K."/>
            <person name="Srinivasan S."/>
            <person name="Lee J.-J."/>
        </authorList>
    </citation>
    <scope>NUCLEOTIDE SEQUENCE [LARGE SCALE GENOMIC DNA]</scope>
    <source>
        <strain evidence="2 3">DG31D</strain>
    </source>
</reference>
<gene>
    <name evidence="2" type="ORF">TH63_00855</name>
</gene>
<evidence type="ECO:0000313" key="3">
    <source>
        <dbReference type="Proteomes" id="UP000036458"/>
    </source>
</evidence>
<evidence type="ECO:0000313" key="2">
    <source>
        <dbReference type="EMBL" id="AKQ44507.1"/>
    </source>
</evidence>
<feature type="chain" id="PRO_5005211852" evidence="1">
    <location>
        <begin position="22"/>
        <end position="179"/>
    </location>
</feature>
<dbReference type="OrthoDB" id="893539at2"/>